<keyword evidence="1" id="KW-1133">Transmembrane helix</keyword>
<accession>A0A0F9TPX0</accession>
<proteinExistence type="predicted"/>
<dbReference type="AlphaFoldDB" id="A0A0F9TPX0"/>
<keyword evidence="1" id="KW-0812">Transmembrane</keyword>
<dbReference type="EMBL" id="LAZR01000190">
    <property type="protein sequence ID" value="KKN83115.1"/>
    <property type="molecule type" value="Genomic_DNA"/>
</dbReference>
<name>A0A0F9TPX0_9ZZZZ</name>
<organism evidence="2">
    <name type="scientific">marine sediment metagenome</name>
    <dbReference type="NCBI Taxonomy" id="412755"/>
    <lineage>
        <taxon>unclassified sequences</taxon>
        <taxon>metagenomes</taxon>
        <taxon>ecological metagenomes</taxon>
    </lineage>
</organism>
<evidence type="ECO:0000256" key="1">
    <source>
        <dbReference type="SAM" id="Phobius"/>
    </source>
</evidence>
<feature type="transmembrane region" description="Helical" evidence="1">
    <location>
        <begin position="21"/>
        <end position="43"/>
    </location>
</feature>
<sequence length="68" mass="7734">MLKAIKKTFGALHRDERGADMVEYILIVAAIALPLLGVIIWFYDDIKQWILEQTEEIKTDVEDASSTP</sequence>
<evidence type="ECO:0008006" key="3">
    <source>
        <dbReference type="Google" id="ProtNLM"/>
    </source>
</evidence>
<reference evidence="2" key="1">
    <citation type="journal article" date="2015" name="Nature">
        <title>Complex archaea that bridge the gap between prokaryotes and eukaryotes.</title>
        <authorList>
            <person name="Spang A."/>
            <person name="Saw J.H."/>
            <person name="Jorgensen S.L."/>
            <person name="Zaremba-Niedzwiedzka K."/>
            <person name="Martijn J."/>
            <person name="Lind A.E."/>
            <person name="van Eijk R."/>
            <person name="Schleper C."/>
            <person name="Guy L."/>
            <person name="Ettema T.J."/>
        </authorList>
    </citation>
    <scope>NUCLEOTIDE SEQUENCE</scope>
</reference>
<gene>
    <name evidence="2" type="ORF">LCGC14_0302290</name>
</gene>
<keyword evidence="1" id="KW-0472">Membrane</keyword>
<evidence type="ECO:0000313" key="2">
    <source>
        <dbReference type="EMBL" id="KKN83115.1"/>
    </source>
</evidence>
<protein>
    <recommendedName>
        <fullName evidence="3">Flp/Fap pilin component</fullName>
    </recommendedName>
</protein>
<comment type="caution">
    <text evidence="2">The sequence shown here is derived from an EMBL/GenBank/DDBJ whole genome shotgun (WGS) entry which is preliminary data.</text>
</comment>